<dbReference type="HOGENOM" id="CLU_2261151_0_0_3"/>
<name>B8HXQ0_CYAP4</name>
<gene>
    <name evidence="1" type="ordered locus">Cyan7425_4282</name>
</gene>
<dbReference type="AlphaFoldDB" id="B8HXQ0"/>
<accession>B8HXQ0</accession>
<dbReference type="EMBL" id="CP001344">
    <property type="protein sequence ID" value="ACL46595.1"/>
    <property type="molecule type" value="Genomic_DNA"/>
</dbReference>
<dbReference type="eggNOG" id="ENOG5032Y0T">
    <property type="taxonomic scope" value="Bacteria"/>
</dbReference>
<dbReference type="KEGG" id="cyn:Cyan7425_4282"/>
<reference evidence="1" key="1">
    <citation type="submission" date="2009-01" db="EMBL/GenBank/DDBJ databases">
        <title>Complete sequence of chromosome Cyanothece sp. PCC 7425.</title>
        <authorList>
            <consortium name="US DOE Joint Genome Institute"/>
            <person name="Lucas S."/>
            <person name="Copeland A."/>
            <person name="Lapidus A."/>
            <person name="Glavina del Rio T."/>
            <person name="Dalin E."/>
            <person name="Tice H."/>
            <person name="Bruce D."/>
            <person name="Goodwin L."/>
            <person name="Pitluck S."/>
            <person name="Sims D."/>
            <person name="Meineke L."/>
            <person name="Brettin T."/>
            <person name="Detter J.C."/>
            <person name="Han C."/>
            <person name="Larimer F."/>
            <person name="Land M."/>
            <person name="Hauser L."/>
            <person name="Kyrpides N."/>
            <person name="Ovchinnikova G."/>
            <person name="Liberton M."/>
            <person name="Stoeckel J."/>
            <person name="Banerjee A."/>
            <person name="Singh A."/>
            <person name="Page L."/>
            <person name="Sato H."/>
            <person name="Zhao L."/>
            <person name="Sherman L."/>
            <person name="Pakrasi H."/>
            <person name="Richardson P."/>
        </authorList>
    </citation>
    <scope>NUCLEOTIDE SEQUENCE</scope>
    <source>
        <strain evidence="1">PCC 7425</strain>
    </source>
</reference>
<dbReference type="STRING" id="395961.Cyan7425_4282"/>
<evidence type="ECO:0000313" key="1">
    <source>
        <dbReference type="EMBL" id="ACL46595.1"/>
    </source>
</evidence>
<sequence length="102" mass="11375">MPLSTQPLSPSARKLFLSRNEYRTCHVQVADMEERLPAIALNGRFYSFFKSVADREKALDVLGKLFDNGDEAVITLGAKAYTIWVLEASASLTPTRQRVTSP</sequence>
<organism evidence="1">
    <name type="scientific">Cyanothece sp. (strain PCC 7425 / ATCC 29141)</name>
    <dbReference type="NCBI Taxonomy" id="395961"/>
    <lineage>
        <taxon>Bacteria</taxon>
        <taxon>Bacillati</taxon>
        <taxon>Cyanobacteriota</taxon>
        <taxon>Cyanophyceae</taxon>
        <taxon>Gomontiellales</taxon>
        <taxon>Cyanothecaceae</taxon>
        <taxon>Cyanothece</taxon>
    </lineage>
</organism>
<protein>
    <submittedName>
        <fullName evidence="1">Uncharacterized protein</fullName>
    </submittedName>
</protein>
<dbReference type="OrthoDB" id="572359at2"/>
<proteinExistence type="predicted"/>